<dbReference type="InterPro" id="IPR007454">
    <property type="entry name" value="UPF0250_YbeD-like"/>
</dbReference>
<dbReference type="EMBL" id="FUXX01000004">
    <property type="protein sequence ID" value="SKA58391.1"/>
    <property type="molecule type" value="Genomic_DNA"/>
</dbReference>
<dbReference type="Gene3D" id="3.30.70.260">
    <property type="match status" value="1"/>
</dbReference>
<sequence length="98" mass="11052">MYKVMTDSYNKLEKLMEFPCIVGFRVIVDASIVNSLGEVEKAINEVEAGIMQKITDEPRKSSKGNYVSYTIPVKVNKAENLKLLYEKISALPCVKHVI</sequence>
<dbReference type="STRING" id="83771.SAMN02910357_01343"/>
<dbReference type="Proteomes" id="UP000242432">
    <property type="component" value="Unassembled WGS sequence"/>
</dbReference>
<evidence type="ECO:0000313" key="1">
    <source>
        <dbReference type="EMBL" id="SKA58391.1"/>
    </source>
</evidence>
<dbReference type="Pfam" id="PF04359">
    <property type="entry name" value="DUF493"/>
    <property type="match status" value="1"/>
</dbReference>
<dbReference type="SUPFAM" id="SSF117991">
    <property type="entry name" value="YbeD/HP0495-like"/>
    <property type="match status" value="1"/>
</dbReference>
<evidence type="ECO:0000313" key="2">
    <source>
        <dbReference type="Proteomes" id="UP000242432"/>
    </source>
</evidence>
<gene>
    <name evidence="1" type="ORF">SAMN02745213_00423</name>
</gene>
<keyword evidence="2" id="KW-1185">Reference proteome</keyword>
<organism evidence="1 2">
    <name type="scientific">Succinivibrio dextrinosolvens DSM 3072</name>
    <dbReference type="NCBI Taxonomy" id="1123324"/>
    <lineage>
        <taxon>Bacteria</taxon>
        <taxon>Pseudomonadati</taxon>
        <taxon>Pseudomonadota</taxon>
        <taxon>Gammaproteobacteria</taxon>
        <taxon>Aeromonadales</taxon>
        <taxon>Succinivibrionaceae</taxon>
        <taxon>Succinivibrio</taxon>
    </lineage>
</organism>
<protein>
    <submittedName>
        <fullName evidence="1">Putative lipoic acid-binding regulatory protein</fullName>
    </submittedName>
</protein>
<name>A0A1T4V160_9GAMM</name>
<reference evidence="2" key="1">
    <citation type="submission" date="2017-02" db="EMBL/GenBank/DDBJ databases">
        <authorList>
            <person name="Varghese N."/>
            <person name="Submissions S."/>
        </authorList>
    </citation>
    <scope>NUCLEOTIDE SEQUENCE [LARGE SCALE GENOMIC DNA]</scope>
    <source>
        <strain evidence="2">DSM 3072</strain>
    </source>
</reference>
<dbReference type="InterPro" id="IPR027471">
    <property type="entry name" value="YbeD-like_sf"/>
</dbReference>
<proteinExistence type="predicted"/>
<accession>A0A1T4V160</accession>
<dbReference type="AlphaFoldDB" id="A0A1T4V160"/>